<sequence length="257" mass="28726">MKLHYQTLGNGQPLIILHGLFGTLENWGSQIKTLSESFNVIAVDLRNHGRSPHSDEMNYSVMADDVIELMDDLGLKTAKLMGHSMGGKVAMQMALNHAERIQQLIIVDIAPVHYERHHDDVLKGLNTLDLPNIKSRSDADASLAHFISDIGVRAFLLKNLYRNSEKQFAWRMNLPVLTQQYDEISKAPTALAGAQFTKDTLFIKGANSDYLIAEYQAAIMGFFPKASFKIIQGAGHWPHAEKAVAFSRMVMSFLSKE</sequence>
<dbReference type="InterPro" id="IPR000073">
    <property type="entry name" value="AB_hydrolase_1"/>
</dbReference>
<dbReference type="InterPro" id="IPR029058">
    <property type="entry name" value="AB_hydrolase_fold"/>
</dbReference>
<proteinExistence type="predicted"/>
<keyword evidence="1 3" id="KW-0378">Hydrolase</keyword>
<dbReference type="EMBL" id="JAUOPG010000008">
    <property type="protein sequence ID" value="MDO6454420.1"/>
    <property type="molecule type" value="Genomic_DNA"/>
</dbReference>
<dbReference type="AlphaFoldDB" id="A0AAW7XJX7"/>
<feature type="domain" description="AB hydrolase-1" evidence="2">
    <location>
        <begin position="13"/>
        <end position="242"/>
    </location>
</feature>
<dbReference type="PRINTS" id="PR00111">
    <property type="entry name" value="ABHYDROLASE"/>
</dbReference>
<dbReference type="PANTHER" id="PTHR46118">
    <property type="entry name" value="PROTEIN ABHD11"/>
    <property type="match status" value="1"/>
</dbReference>
<accession>A0AAW7XJX7</accession>
<dbReference type="RefSeq" id="WP_277252417.1">
    <property type="nucleotide sequence ID" value="NZ_CAXHZV010000030.1"/>
</dbReference>
<evidence type="ECO:0000313" key="3">
    <source>
        <dbReference type="EMBL" id="MDO6454420.1"/>
    </source>
</evidence>
<dbReference type="Gene3D" id="3.40.50.1820">
    <property type="entry name" value="alpha/beta hydrolase"/>
    <property type="match status" value="1"/>
</dbReference>
<gene>
    <name evidence="3" type="ORF">Q4490_12670</name>
</gene>
<evidence type="ECO:0000256" key="1">
    <source>
        <dbReference type="ARBA" id="ARBA00022801"/>
    </source>
</evidence>
<dbReference type="PANTHER" id="PTHR46118:SF4">
    <property type="entry name" value="PROTEIN ABHD11"/>
    <property type="match status" value="1"/>
</dbReference>
<dbReference type="GO" id="GO:0016787">
    <property type="term" value="F:hydrolase activity"/>
    <property type="evidence" value="ECO:0007669"/>
    <property type="project" value="UniProtKB-KW"/>
</dbReference>
<dbReference type="Pfam" id="PF00561">
    <property type="entry name" value="Abhydrolase_1"/>
    <property type="match status" value="1"/>
</dbReference>
<reference evidence="3" key="1">
    <citation type="submission" date="2023-07" db="EMBL/GenBank/DDBJ databases">
        <title>Genome content predicts the carbon catabolic preferences of heterotrophic bacteria.</title>
        <authorList>
            <person name="Gralka M."/>
        </authorList>
    </citation>
    <scope>NUCLEOTIDE SEQUENCE</scope>
    <source>
        <strain evidence="3">I2M16</strain>
    </source>
</reference>
<organism evidence="3 4">
    <name type="scientific">Neptunomonas phycophila</name>
    <dbReference type="NCBI Taxonomy" id="1572645"/>
    <lineage>
        <taxon>Bacteria</taxon>
        <taxon>Pseudomonadati</taxon>
        <taxon>Pseudomonadota</taxon>
        <taxon>Gammaproteobacteria</taxon>
        <taxon>Oceanospirillales</taxon>
        <taxon>Oceanospirillaceae</taxon>
        <taxon>Neptunomonas</taxon>
    </lineage>
</organism>
<dbReference type="SUPFAM" id="SSF53474">
    <property type="entry name" value="alpha/beta-Hydrolases"/>
    <property type="match status" value="1"/>
</dbReference>
<evidence type="ECO:0000313" key="4">
    <source>
        <dbReference type="Proteomes" id="UP001169862"/>
    </source>
</evidence>
<evidence type="ECO:0000259" key="2">
    <source>
        <dbReference type="Pfam" id="PF00561"/>
    </source>
</evidence>
<comment type="caution">
    <text evidence="3">The sequence shown here is derived from an EMBL/GenBank/DDBJ whole genome shotgun (WGS) entry which is preliminary data.</text>
</comment>
<dbReference type="Proteomes" id="UP001169862">
    <property type="component" value="Unassembled WGS sequence"/>
</dbReference>
<protein>
    <submittedName>
        <fullName evidence="3">Alpha/beta fold hydrolase</fullName>
    </submittedName>
</protein>
<name>A0AAW7XJX7_9GAMM</name>